<feature type="compositionally biased region" description="Gly residues" evidence="5">
    <location>
        <begin position="594"/>
        <end position="604"/>
    </location>
</feature>
<dbReference type="Pfam" id="PF17682">
    <property type="entry name" value="Tau95_N"/>
    <property type="match status" value="1"/>
</dbReference>
<name>A0A8E2JM20_9PEZI</name>
<dbReference type="PANTHER" id="PTHR13230">
    <property type="entry name" value="GENERAL TRANSCRIPTION FACTOR IIIC, POLYPEPTIDE 5"/>
    <property type="match status" value="1"/>
</dbReference>
<dbReference type="GO" id="GO:0006384">
    <property type="term" value="P:transcription initiation at RNA polymerase III promoter"/>
    <property type="evidence" value="ECO:0007669"/>
    <property type="project" value="InterPro"/>
</dbReference>
<feature type="region of interest" description="Disordered" evidence="5">
    <location>
        <begin position="1"/>
        <end position="37"/>
    </location>
</feature>
<dbReference type="AlphaFoldDB" id="A0A8E2JM20"/>
<feature type="compositionally biased region" description="Polar residues" evidence="5">
    <location>
        <begin position="13"/>
        <end position="28"/>
    </location>
</feature>
<dbReference type="InterPro" id="IPR041499">
    <property type="entry name" value="Tfc1/Sfc1_N"/>
</dbReference>
<dbReference type="GO" id="GO:0001003">
    <property type="term" value="F:RNA polymerase III type 2 promoter sequence-specific DNA binding"/>
    <property type="evidence" value="ECO:0007669"/>
    <property type="project" value="TreeGrafter"/>
</dbReference>
<reference evidence="8 9" key="1">
    <citation type="journal article" date="2016" name="Nat. Commun.">
        <title>Ectomycorrhizal ecology is imprinted in the genome of the dominant symbiotic fungus Cenococcum geophilum.</title>
        <authorList>
            <consortium name="DOE Joint Genome Institute"/>
            <person name="Peter M."/>
            <person name="Kohler A."/>
            <person name="Ohm R.A."/>
            <person name="Kuo A."/>
            <person name="Krutzmann J."/>
            <person name="Morin E."/>
            <person name="Arend M."/>
            <person name="Barry K.W."/>
            <person name="Binder M."/>
            <person name="Choi C."/>
            <person name="Clum A."/>
            <person name="Copeland A."/>
            <person name="Grisel N."/>
            <person name="Haridas S."/>
            <person name="Kipfer T."/>
            <person name="LaButti K."/>
            <person name="Lindquist E."/>
            <person name="Lipzen A."/>
            <person name="Maire R."/>
            <person name="Meier B."/>
            <person name="Mihaltcheva S."/>
            <person name="Molinier V."/>
            <person name="Murat C."/>
            <person name="Poggeler S."/>
            <person name="Quandt C.A."/>
            <person name="Sperisen C."/>
            <person name="Tritt A."/>
            <person name="Tisserant E."/>
            <person name="Crous P.W."/>
            <person name="Henrissat B."/>
            <person name="Nehls U."/>
            <person name="Egli S."/>
            <person name="Spatafora J.W."/>
            <person name="Grigoriev I.V."/>
            <person name="Martin F.M."/>
        </authorList>
    </citation>
    <scope>NUCLEOTIDE SEQUENCE [LARGE SCALE GENOMIC DNA]</scope>
    <source>
        <strain evidence="8 9">CBS 207.34</strain>
    </source>
</reference>
<dbReference type="InterPro" id="IPR040454">
    <property type="entry name" value="TF_IIIC_Tfc1/Sfc1"/>
</dbReference>
<feature type="domain" description="Transcription factor IIIC subunit Tfc1/Sfc1 triple barrel" evidence="7">
    <location>
        <begin position="41"/>
        <end position="188"/>
    </location>
</feature>
<evidence type="ECO:0000256" key="3">
    <source>
        <dbReference type="ARBA" id="ARBA00023163"/>
    </source>
</evidence>
<dbReference type="OrthoDB" id="5598268at2759"/>
<dbReference type="Gene3D" id="3.30.200.160">
    <property type="entry name" value="TFIIIC, subcomplex tauA, subunit Sfc1, barrel domain"/>
    <property type="match status" value="1"/>
</dbReference>
<evidence type="ECO:0000313" key="8">
    <source>
        <dbReference type="EMBL" id="OCL02103.1"/>
    </source>
</evidence>
<dbReference type="InterPro" id="IPR019136">
    <property type="entry name" value="TF_IIIC_su-5_HTH"/>
</dbReference>
<feature type="compositionally biased region" description="Acidic residues" evidence="5">
    <location>
        <begin position="582"/>
        <end position="593"/>
    </location>
</feature>
<evidence type="ECO:0000256" key="1">
    <source>
        <dbReference type="ARBA" id="ARBA00004123"/>
    </source>
</evidence>
<proteinExistence type="predicted"/>
<sequence length="642" mass="71643">MASPQPATLGHAQRTQLCQSRATPNRAETSPWLPVPSQPIMSVEHPCIVKNVDKGIKSLGGEVKLSKFLGLKDYTKTIGASLRPDDALAKPVMSNTVKTSNLLLKVTVPKRTGRKRKRGSNGPFLSASEVQQNGNAIERIASNTNGPFVEPKTVLRSLRDNAAKYCVEPFGVVQETHRFRSLPDFQYSTARNPLMNTIRECMVPLEYEKLKAFKPNIPSGIHLYPDIGPPALFSQSTMPLNYAYRQNTGVRFTTDVSGQVQIANLLPKTPNGHFVEFDVESVPASLTLPLPPEDTLRPDIQATIRDIRAEFEKRPIMTRRVLLNLLGRDRFEKIRLAYGYVAYGFNSGPWRDCFIKFGVDPRSDPECRHYQSMMFQTFRREKNDTNAYVRPRLWTQQESAAGGAENITAGGRGHIFDGQTVSPDGKVWQACDVTDPMIRQVLDITDIRTTCDVRAHGWYHAGTWAKARVIMRDKITTILEGGTPDNSIYQRILKWPEIITDDNIWETREVQLRRDLDITPKEYRIMAQVRDLARQPAHMTSRVATGKRRYGTRVSKEEAAELMAMGEVDAFEELENDLDWSEEDGFFDDDDGDQGGQGIEGDCGGTEADGPAEDGPESPAENVTGNDVQHAAGGGEDAMDIS</sequence>
<keyword evidence="9" id="KW-1185">Reference proteome</keyword>
<evidence type="ECO:0000259" key="6">
    <source>
        <dbReference type="Pfam" id="PF09734"/>
    </source>
</evidence>
<evidence type="ECO:0000256" key="2">
    <source>
        <dbReference type="ARBA" id="ARBA00023125"/>
    </source>
</evidence>
<protein>
    <submittedName>
        <fullName evidence="8">Uncharacterized protein</fullName>
    </submittedName>
</protein>
<dbReference type="InterPro" id="IPR042536">
    <property type="entry name" value="TFIIIC_tauA_Sfc1"/>
</dbReference>
<dbReference type="GO" id="GO:0000127">
    <property type="term" value="C:transcription factor TFIIIC complex"/>
    <property type="evidence" value="ECO:0007669"/>
    <property type="project" value="InterPro"/>
</dbReference>
<dbReference type="GO" id="GO:0005634">
    <property type="term" value="C:nucleus"/>
    <property type="evidence" value="ECO:0007669"/>
    <property type="project" value="UniProtKB-SubCell"/>
</dbReference>
<dbReference type="Pfam" id="PF09734">
    <property type="entry name" value="Tau95"/>
    <property type="match status" value="1"/>
</dbReference>
<evidence type="ECO:0000259" key="7">
    <source>
        <dbReference type="Pfam" id="PF17682"/>
    </source>
</evidence>
<keyword evidence="2" id="KW-0238">DNA-binding</keyword>
<keyword evidence="3" id="KW-0804">Transcription</keyword>
<comment type="subcellular location">
    <subcellularLocation>
        <location evidence="1">Nucleus</location>
    </subcellularLocation>
</comment>
<evidence type="ECO:0000256" key="5">
    <source>
        <dbReference type="SAM" id="MobiDB-lite"/>
    </source>
</evidence>
<feature type="region of interest" description="Disordered" evidence="5">
    <location>
        <begin position="582"/>
        <end position="642"/>
    </location>
</feature>
<gene>
    <name evidence="8" type="ORF">AOQ84DRAFT_349602</name>
</gene>
<dbReference type="Proteomes" id="UP000250140">
    <property type="component" value="Unassembled WGS sequence"/>
</dbReference>
<evidence type="ECO:0000256" key="4">
    <source>
        <dbReference type="ARBA" id="ARBA00023242"/>
    </source>
</evidence>
<dbReference type="GO" id="GO:0001002">
    <property type="term" value="F:RNA polymerase III type 1 promoter sequence-specific DNA binding"/>
    <property type="evidence" value="ECO:0007669"/>
    <property type="project" value="TreeGrafter"/>
</dbReference>
<dbReference type="PANTHER" id="PTHR13230:SF5">
    <property type="entry name" value="GENERAL TRANSCRIPTION FACTOR 3C POLYPEPTIDE 5"/>
    <property type="match status" value="1"/>
</dbReference>
<keyword evidence="4" id="KW-0539">Nucleus</keyword>
<evidence type="ECO:0000313" key="9">
    <source>
        <dbReference type="Proteomes" id="UP000250140"/>
    </source>
</evidence>
<accession>A0A8E2JM20</accession>
<dbReference type="EMBL" id="KV751002">
    <property type="protein sequence ID" value="OCL02103.1"/>
    <property type="molecule type" value="Genomic_DNA"/>
</dbReference>
<feature type="domain" description="Transcription factor IIIC subunit 5 HTH" evidence="6">
    <location>
        <begin position="228"/>
        <end position="376"/>
    </location>
</feature>
<organism evidence="8 9">
    <name type="scientific">Glonium stellatum</name>
    <dbReference type="NCBI Taxonomy" id="574774"/>
    <lineage>
        <taxon>Eukaryota</taxon>
        <taxon>Fungi</taxon>
        <taxon>Dikarya</taxon>
        <taxon>Ascomycota</taxon>
        <taxon>Pezizomycotina</taxon>
        <taxon>Dothideomycetes</taxon>
        <taxon>Pleosporomycetidae</taxon>
        <taxon>Gloniales</taxon>
        <taxon>Gloniaceae</taxon>
        <taxon>Glonium</taxon>
    </lineage>
</organism>